<evidence type="ECO:0000313" key="2">
    <source>
        <dbReference type="Proteomes" id="UP001236014"/>
    </source>
</evidence>
<sequence>MSEETIRGHGVIVTECFDEGCLRRLPWCERPGAAGLLAEARRPDRKFDAVVVGEYERVFYRDQFTAVLTMSSERGSRR</sequence>
<reference evidence="1 2" key="1">
    <citation type="submission" date="2023-06" db="EMBL/GenBank/DDBJ databases">
        <authorList>
            <person name="Oyuntsetseg B."/>
            <person name="Kim S.B."/>
        </authorList>
    </citation>
    <scope>NUCLEOTIDE SEQUENCE [LARGE SCALE GENOMIC DNA]</scope>
    <source>
        <strain evidence="1 2">2-15</strain>
    </source>
</reference>
<name>A0A9Y2IBP5_9PSEU</name>
<organism evidence="1 2">
    <name type="scientific">Amycolatopsis carbonis</name>
    <dbReference type="NCBI Taxonomy" id="715471"/>
    <lineage>
        <taxon>Bacteria</taxon>
        <taxon>Bacillati</taxon>
        <taxon>Actinomycetota</taxon>
        <taxon>Actinomycetes</taxon>
        <taxon>Pseudonocardiales</taxon>
        <taxon>Pseudonocardiaceae</taxon>
        <taxon>Amycolatopsis</taxon>
    </lineage>
</organism>
<accession>A0A9Y2IBP5</accession>
<dbReference type="Proteomes" id="UP001236014">
    <property type="component" value="Chromosome"/>
</dbReference>
<dbReference type="RefSeq" id="WP_285967710.1">
    <property type="nucleotide sequence ID" value="NZ_CP127294.1"/>
</dbReference>
<keyword evidence="2" id="KW-1185">Reference proteome</keyword>
<evidence type="ECO:0000313" key="1">
    <source>
        <dbReference type="EMBL" id="WIX76964.1"/>
    </source>
</evidence>
<protein>
    <submittedName>
        <fullName evidence="1">Uncharacterized protein</fullName>
    </submittedName>
</protein>
<dbReference type="KEGG" id="acab:QRX50_36930"/>
<dbReference type="AlphaFoldDB" id="A0A9Y2IBP5"/>
<proteinExistence type="predicted"/>
<gene>
    <name evidence="1" type="ORF">QRX50_36930</name>
</gene>
<dbReference type="EMBL" id="CP127294">
    <property type="protein sequence ID" value="WIX76964.1"/>
    <property type="molecule type" value="Genomic_DNA"/>
</dbReference>